<evidence type="ECO:0000256" key="7">
    <source>
        <dbReference type="PROSITE-ProRule" id="PRU00023"/>
    </source>
</evidence>
<dbReference type="Pfam" id="PF13962">
    <property type="entry name" value="PGG"/>
    <property type="match status" value="1"/>
</dbReference>
<evidence type="ECO:0000313" key="10">
    <source>
        <dbReference type="EnsemblPlants" id="LPERR09G03780.1"/>
    </source>
</evidence>
<keyword evidence="4 8" id="KW-1133">Transmembrane helix</keyword>
<comment type="subcellular location">
    <subcellularLocation>
        <location evidence="1">Membrane</location>
        <topology evidence="1">Multi-pass membrane protein</topology>
    </subcellularLocation>
</comment>
<organism evidence="10 11">
    <name type="scientific">Leersia perrieri</name>
    <dbReference type="NCBI Taxonomy" id="77586"/>
    <lineage>
        <taxon>Eukaryota</taxon>
        <taxon>Viridiplantae</taxon>
        <taxon>Streptophyta</taxon>
        <taxon>Embryophyta</taxon>
        <taxon>Tracheophyta</taxon>
        <taxon>Spermatophyta</taxon>
        <taxon>Magnoliopsida</taxon>
        <taxon>Liliopsida</taxon>
        <taxon>Poales</taxon>
        <taxon>Poaceae</taxon>
        <taxon>BOP clade</taxon>
        <taxon>Oryzoideae</taxon>
        <taxon>Oryzeae</taxon>
        <taxon>Oryzinae</taxon>
        <taxon>Leersia</taxon>
    </lineage>
</organism>
<dbReference type="Gene3D" id="1.25.40.20">
    <property type="entry name" value="Ankyrin repeat-containing domain"/>
    <property type="match status" value="3"/>
</dbReference>
<dbReference type="PROSITE" id="PS50088">
    <property type="entry name" value="ANK_REPEAT"/>
    <property type="match status" value="1"/>
</dbReference>
<evidence type="ECO:0000256" key="4">
    <source>
        <dbReference type="ARBA" id="ARBA00022989"/>
    </source>
</evidence>
<dbReference type="AlphaFoldDB" id="A0A0D9XCG5"/>
<protein>
    <recommendedName>
        <fullName evidence="9">PGG domain-containing protein</fullName>
    </recommendedName>
</protein>
<dbReference type="GO" id="GO:0005886">
    <property type="term" value="C:plasma membrane"/>
    <property type="evidence" value="ECO:0007669"/>
    <property type="project" value="TreeGrafter"/>
</dbReference>
<keyword evidence="11" id="KW-1185">Reference proteome</keyword>
<accession>A0A0D9XCG5</accession>
<dbReference type="Pfam" id="PF13857">
    <property type="entry name" value="Ank_5"/>
    <property type="match status" value="1"/>
</dbReference>
<evidence type="ECO:0000313" key="11">
    <source>
        <dbReference type="Proteomes" id="UP000032180"/>
    </source>
</evidence>
<dbReference type="HOGENOM" id="CLU_000134_36_5_1"/>
<feature type="transmembrane region" description="Helical" evidence="8">
    <location>
        <begin position="750"/>
        <end position="768"/>
    </location>
</feature>
<dbReference type="PANTHER" id="PTHR24186:SF50">
    <property type="entry name" value="ANKYRIN REPEAT-CONTAINING PROTEIN ITN1-LIKE ISOFORM X1"/>
    <property type="match status" value="1"/>
</dbReference>
<proteinExistence type="predicted"/>
<feature type="domain" description="PGG" evidence="9">
    <location>
        <begin position="578"/>
        <end position="691"/>
    </location>
</feature>
<keyword evidence="5 7" id="KW-0040">ANK repeat</keyword>
<evidence type="ECO:0000256" key="5">
    <source>
        <dbReference type="ARBA" id="ARBA00023043"/>
    </source>
</evidence>
<evidence type="ECO:0000256" key="2">
    <source>
        <dbReference type="ARBA" id="ARBA00022692"/>
    </source>
</evidence>
<reference evidence="10 11" key="1">
    <citation type="submission" date="2012-08" db="EMBL/GenBank/DDBJ databases">
        <title>Oryza genome evolution.</title>
        <authorList>
            <person name="Wing R.A."/>
        </authorList>
    </citation>
    <scope>NUCLEOTIDE SEQUENCE</scope>
</reference>
<evidence type="ECO:0000256" key="6">
    <source>
        <dbReference type="ARBA" id="ARBA00023136"/>
    </source>
</evidence>
<evidence type="ECO:0000256" key="1">
    <source>
        <dbReference type="ARBA" id="ARBA00004141"/>
    </source>
</evidence>
<dbReference type="Proteomes" id="UP000032180">
    <property type="component" value="Chromosome 9"/>
</dbReference>
<feature type="transmembrane region" description="Helical" evidence="8">
    <location>
        <begin position="626"/>
        <end position="652"/>
    </location>
</feature>
<feature type="transmembrane region" description="Helical" evidence="8">
    <location>
        <begin position="587"/>
        <end position="606"/>
    </location>
</feature>
<dbReference type="InterPro" id="IPR036770">
    <property type="entry name" value="Ankyrin_rpt-contain_sf"/>
</dbReference>
<sequence length="770" mass="83643">MASSNGGPPPPPPDTPMAAAMDAKLMVATSHGDCQQLKDLLNKQASTSSMVMVLASGNNATVPVANNPFPVAINPLLLASACNGSPKGLDFLLDGKVADGDQRALPFKLESQRFGDLIAAYTSSSNRTLPMQPIPPHNDPEALQALTLLEGMTVDGDTALHAVASNGESDDFQSCAKKICEKGRRELLFKPNKNGDTPLHCAARAGNSQMVSHLINLARGDVGGGTTTTINGSSNNTNGSSSRNRVKELLEMENEFKETALHEAVRIGDNGMVELLMDEDPELASFPKDGTSPLFLAILLEEDTIVETLYNKSNRKLSYAGQKGQNALHAAVHRGTGLTKKIIEWNSNLTIGRDEKGSTPLHFAATKYIDVVLAQLGLMKPFAAMVLNYSRGNVCWHVMEANPAALYHADRDGLYPIHVAASVGAVGSISIFVNKSPSCAGLRDTKGRTFLHVAVQRWQIDVIRYACSNKLLSCILNMQDIDGNTALHLAVKVGSLRMFCVLFGNLQVRLNLMNKNGATPLDISWFKIPRGMYSDQNSEAKIHDSLTLAGARNGSCRLDHFKERYAQENHHDEKAESEKVKDSTQTLAIGSVLIATVTFGATFALPGGYKADDHTNGGTPTLAGRYAFDAFMMANTFAFIFAAIATIGLMYSGSPLFNSKSRKAYLLIALYCMETSVTCLITTFAVGVYMVLSPVARKTAIAICTLSPLVVLCKNQEFWIKWALLACPLYNRMGMFWAICNFVWVVVRNVLYDCWPFIFIFGWAAFAWNS</sequence>
<feature type="repeat" description="ANK" evidence="7">
    <location>
        <begin position="194"/>
        <end position="216"/>
    </location>
</feature>
<evidence type="ECO:0000259" key="9">
    <source>
        <dbReference type="Pfam" id="PF13962"/>
    </source>
</evidence>
<dbReference type="InterPro" id="IPR026961">
    <property type="entry name" value="PGG_dom"/>
</dbReference>
<dbReference type="SMART" id="SM00248">
    <property type="entry name" value="ANK"/>
    <property type="match status" value="8"/>
</dbReference>
<keyword evidence="2 8" id="KW-0812">Transmembrane</keyword>
<keyword evidence="3" id="KW-0677">Repeat</keyword>
<feature type="transmembrane region" description="Helical" evidence="8">
    <location>
        <begin position="664"/>
        <end position="689"/>
    </location>
</feature>
<dbReference type="eggNOG" id="KOG0504">
    <property type="taxonomic scope" value="Eukaryota"/>
</dbReference>
<dbReference type="SUPFAM" id="SSF48403">
    <property type="entry name" value="Ankyrin repeat"/>
    <property type="match status" value="2"/>
</dbReference>
<name>A0A0D9XCG5_9ORYZ</name>
<evidence type="ECO:0000256" key="3">
    <source>
        <dbReference type="ARBA" id="ARBA00022737"/>
    </source>
</evidence>
<dbReference type="STRING" id="77586.A0A0D9XCG5"/>
<reference evidence="10" key="3">
    <citation type="submission" date="2015-04" db="UniProtKB">
        <authorList>
            <consortium name="EnsemblPlants"/>
        </authorList>
    </citation>
    <scope>IDENTIFICATION</scope>
</reference>
<dbReference type="Pfam" id="PF12796">
    <property type="entry name" value="Ank_2"/>
    <property type="match status" value="2"/>
</dbReference>
<reference evidence="11" key="2">
    <citation type="submission" date="2013-12" db="EMBL/GenBank/DDBJ databases">
        <authorList>
            <person name="Yu Y."/>
            <person name="Lee S."/>
            <person name="de Baynast K."/>
            <person name="Wissotski M."/>
            <person name="Liu L."/>
            <person name="Talag J."/>
            <person name="Goicoechea J."/>
            <person name="Angelova A."/>
            <person name="Jetty R."/>
            <person name="Kudrna D."/>
            <person name="Golser W."/>
            <person name="Rivera L."/>
            <person name="Zhang J."/>
            <person name="Wing R."/>
        </authorList>
    </citation>
    <scope>NUCLEOTIDE SEQUENCE</scope>
</reference>
<keyword evidence="6 8" id="KW-0472">Membrane</keyword>
<dbReference type="EnsemblPlants" id="LPERR09G03780.1">
    <property type="protein sequence ID" value="LPERR09G03780.1"/>
    <property type="gene ID" value="LPERR09G03780"/>
</dbReference>
<dbReference type="PANTHER" id="PTHR24186">
    <property type="entry name" value="PROTEIN PHOSPHATASE 1 REGULATORY SUBUNIT"/>
    <property type="match status" value="1"/>
</dbReference>
<dbReference type="Gramene" id="LPERR09G03780.1">
    <property type="protein sequence ID" value="LPERR09G03780.1"/>
    <property type="gene ID" value="LPERR09G03780"/>
</dbReference>
<evidence type="ECO:0000256" key="8">
    <source>
        <dbReference type="SAM" id="Phobius"/>
    </source>
</evidence>
<dbReference type="InterPro" id="IPR002110">
    <property type="entry name" value="Ankyrin_rpt"/>
</dbReference>
<dbReference type="PROSITE" id="PS50297">
    <property type="entry name" value="ANK_REP_REGION"/>
    <property type="match status" value="1"/>
</dbReference>